<organism evidence="1 2">
    <name type="scientific">Meiothermus granaticius NBRC 107808</name>
    <dbReference type="NCBI Taxonomy" id="1227551"/>
    <lineage>
        <taxon>Bacteria</taxon>
        <taxon>Thermotogati</taxon>
        <taxon>Deinococcota</taxon>
        <taxon>Deinococci</taxon>
        <taxon>Thermales</taxon>
        <taxon>Thermaceae</taxon>
        <taxon>Meiothermus</taxon>
    </lineage>
</organism>
<evidence type="ECO:0000313" key="1">
    <source>
        <dbReference type="EMBL" id="RIH92071.1"/>
    </source>
</evidence>
<comment type="caution">
    <text evidence="1">The sequence shown here is derived from an EMBL/GenBank/DDBJ whole genome shotgun (WGS) entry which is preliminary data.</text>
</comment>
<keyword evidence="2" id="KW-1185">Reference proteome</keyword>
<reference evidence="1 2" key="1">
    <citation type="submission" date="2018-08" db="EMBL/GenBank/DDBJ databases">
        <title>Meiothermus granaticius genome AF-68 sequencing project.</title>
        <authorList>
            <person name="Da Costa M.S."/>
            <person name="Albuquerque L."/>
            <person name="Raposo P."/>
            <person name="Froufe H.J.C."/>
            <person name="Barroso C.S."/>
            <person name="Egas C."/>
        </authorList>
    </citation>
    <scope>NUCLEOTIDE SEQUENCE [LARGE SCALE GENOMIC DNA]</scope>
    <source>
        <strain evidence="1 2">AF-68</strain>
    </source>
</reference>
<dbReference type="OrthoDB" id="705210at2"/>
<dbReference type="AlphaFoldDB" id="A0A399FBM1"/>
<evidence type="ECO:0000313" key="2">
    <source>
        <dbReference type="Proteomes" id="UP000266178"/>
    </source>
</evidence>
<proteinExistence type="predicted"/>
<dbReference type="NCBIfam" id="NF047539">
    <property type="entry name" value="XAC2610_fam"/>
    <property type="match status" value="1"/>
</dbReference>
<gene>
    <name evidence="1" type="ORF">Mgrana_02041</name>
</gene>
<accession>A0A399FBM1</accession>
<dbReference type="InterPro" id="IPR058087">
    <property type="entry name" value="XAC2610_dom"/>
</dbReference>
<dbReference type="Proteomes" id="UP000266178">
    <property type="component" value="Unassembled WGS sequence"/>
</dbReference>
<dbReference type="EMBL" id="QWLB01000026">
    <property type="protein sequence ID" value="RIH92071.1"/>
    <property type="molecule type" value="Genomic_DNA"/>
</dbReference>
<dbReference type="RefSeq" id="WP_119357519.1">
    <property type="nucleotide sequence ID" value="NZ_BJXM01000001.1"/>
</dbReference>
<sequence>MRGLSVVLFLLLGLGLGQKPLQYPVDRPFGASLPLRSGSAARVELSLKPSSHTLELRLSKRTQSLTVGTLSDGFSPPGAVLAADFNFDGWLDLALPMATGYRGVNFFYEIYFYDPLSRGYALLRVPGEYDGQFCNPEVSWGEKALLTSCKTGPSYAYADYKFAAGQPYLYRTSQLYPLSGFGRKDDLIFYIRTFNAKGQLMRELWSDGPRQTQVASRVVVQPRLPLYPSPDPKVAPNGYLVRGDRVEILGLNASDYAWVKVAYQSRAVGRIVRWVHVP</sequence>
<name>A0A399FBM1_9DEIN</name>
<protein>
    <submittedName>
        <fullName evidence="1">Uncharacterized protein</fullName>
    </submittedName>
</protein>